<dbReference type="InterPro" id="IPR050482">
    <property type="entry name" value="Sensor_HK_TwoCompSys"/>
</dbReference>
<gene>
    <name evidence="12" type="ORF">Voc01_000020</name>
</gene>
<evidence type="ECO:0000313" key="12">
    <source>
        <dbReference type="EMBL" id="GIJ65085.1"/>
    </source>
</evidence>
<keyword evidence="3" id="KW-0597">Phosphoprotein</keyword>
<reference evidence="12" key="1">
    <citation type="submission" date="2021-01" db="EMBL/GenBank/DDBJ databases">
        <title>Whole genome shotgun sequence of Virgisporangium ochraceum NBRC 16418.</title>
        <authorList>
            <person name="Komaki H."/>
            <person name="Tamura T."/>
        </authorList>
    </citation>
    <scope>NUCLEOTIDE SEQUENCE</scope>
    <source>
        <strain evidence="12">NBRC 16418</strain>
    </source>
</reference>
<dbReference type="InterPro" id="IPR036890">
    <property type="entry name" value="HATPase_C_sf"/>
</dbReference>
<dbReference type="GO" id="GO:0016020">
    <property type="term" value="C:membrane"/>
    <property type="evidence" value="ECO:0007669"/>
    <property type="project" value="InterPro"/>
</dbReference>
<dbReference type="InterPro" id="IPR003594">
    <property type="entry name" value="HATPase_dom"/>
</dbReference>
<sequence>MAVRFRRAAGWLGGLVRDLGPAGGGRVWAGGWWPRVVMGVGVGVVAVVIGVVTAGRVAEASPGSAVLVPVALGLAQGLPLALAPMRPMAAFWVSLPVGVLVSETVRAGGPGPVWAEPSLLAHLGVLAVVGLSVRSRVLPVLWLVTLLAGAVLVQRMPGMNASPDLVEMTTLSAVVLVAAGALRERREALRRLADQERVSHAERLHRSVLEERARIARELHDVVAHHMSLIAIQAEAAPYRVADPPPELVRGFATIRAGAVEAMTELRRVLGLLRDPADTPGAGPAEAPQPSLADLAGLVASVRSAGVPAELAVTGYARPLDPGVELSGYRIVQEALSNTVRHAPDASVRVEVGYGSGALTLCVVNSAPSTVGPATNGTGHGLVGMRERVAMLGGELSVGPLVDGGFGVTAVLPTPRGWG</sequence>
<keyword evidence="13" id="KW-1185">Reference proteome</keyword>
<evidence type="ECO:0000259" key="10">
    <source>
        <dbReference type="Pfam" id="PF02518"/>
    </source>
</evidence>
<evidence type="ECO:0000256" key="1">
    <source>
        <dbReference type="ARBA" id="ARBA00000085"/>
    </source>
</evidence>
<keyword evidence="9" id="KW-1133">Transmembrane helix</keyword>
<keyword evidence="6" id="KW-0418">Kinase</keyword>
<feature type="domain" description="Signal transduction histidine kinase subgroup 3 dimerisation and phosphoacceptor" evidence="11">
    <location>
        <begin position="211"/>
        <end position="277"/>
    </location>
</feature>
<dbReference type="Pfam" id="PF07730">
    <property type="entry name" value="HisKA_3"/>
    <property type="match status" value="1"/>
</dbReference>
<evidence type="ECO:0000256" key="7">
    <source>
        <dbReference type="ARBA" id="ARBA00022840"/>
    </source>
</evidence>
<evidence type="ECO:0000256" key="5">
    <source>
        <dbReference type="ARBA" id="ARBA00022741"/>
    </source>
</evidence>
<evidence type="ECO:0000256" key="4">
    <source>
        <dbReference type="ARBA" id="ARBA00022679"/>
    </source>
</evidence>
<evidence type="ECO:0000256" key="8">
    <source>
        <dbReference type="ARBA" id="ARBA00023012"/>
    </source>
</evidence>
<name>A0A8J3ZNA5_9ACTN</name>
<dbReference type="Pfam" id="PF02518">
    <property type="entry name" value="HATPase_c"/>
    <property type="match status" value="1"/>
</dbReference>
<feature type="domain" description="Histidine kinase/HSP90-like ATPase" evidence="10">
    <location>
        <begin position="329"/>
        <end position="415"/>
    </location>
</feature>
<evidence type="ECO:0000256" key="3">
    <source>
        <dbReference type="ARBA" id="ARBA00022553"/>
    </source>
</evidence>
<evidence type="ECO:0000313" key="13">
    <source>
        <dbReference type="Proteomes" id="UP000635606"/>
    </source>
</evidence>
<dbReference type="EMBL" id="BOPH01000001">
    <property type="protein sequence ID" value="GIJ65085.1"/>
    <property type="molecule type" value="Genomic_DNA"/>
</dbReference>
<keyword evidence="8" id="KW-0902">Two-component regulatory system</keyword>
<comment type="caution">
    <text evidence="12">The sequence shown here is derived from an EMBL/GenBank/DDBJ whole genome shotgun (WGS) entry which is preliminary data.</text>
</comment>
<feature type="transmembrane region" description="Helical" evidence="9">
    <location>
        <begin position="36"/>
        <end position="58"/>
    </location>
</feature>
<keyword evidence="7" id="KW-0067">ATP-binding</keyword>
<evidence type="ECO:0000256" key="2">
    <source>
        <dbReference type="ARBA" id="ARBA00012438"/>
    </source>
</evidence>
<organism evidence="12 13">
    <name type="scientific">Virgisporangium ochraceum</name>
    <dbReference type="NCBI Taxonomy" id="65505"/>
    <lineage>
        <taxon>Bacteria</taxon>
        <taxon>Bacillati</taxon>
        <taxon>Actinomycetota</taxon>
        <taxon>Actinomycetes</taxon>
        <taxon>Micromonosporales</taxon>
        <taxon>Micromonosporaceae</taxon>
        <taxon>Virgisporangium</taxon>
    </lineage>
</organism>
<evidence type="ECO:0000259" key="11">
    <source>
        <dbReference type="Pfam" id="PF07730"/>
    </source>
</evidence>
<keyword evidence="9" id="KW-0472">Membrane</keyword>
<dbReference type="GO" id="GO:0046983">
    <property type="term" value="F:protein dimerization activity"/>
    <property type="evidence" value="ECO:0007669"/>
    <property type="project" value="InterPro"/>
</dbReference>
<dbReference type="Gene3D" id="3.30.565.10">
    <property type="entry name" value="Histidine kinase-like ATPase, C-terminal domain"/>
    <property type="match status" value="1"/>
</dbReference>
<accession>A0A8J3ZNA5</accession>
<dbReference type="EC" id="2.7.13.3" evidence="2"/>
<protein>
    <recommendedName>
        <fullName evidence="2">histidine kinase</fullName>
        <ecNumber evidence="2">2.7.13.3</ecNumber>
    </recommendedName>
</protein>
<proteinExistence type="predicted"/>
<evidence type="ECO:0000256" key="6">
    <source>
        <dbReference type="ARBA" id="ARBA00022777"/>
    </source>
</evidence>
<dbReference type="GO" id="GO:0005524">
    <property type="term" value="F:ATP binding"/>
    <property type="evidence" value="ECO:0007669"/>
    <property type="project" value="UniProtKB-KW"/>
</dbReference>
<dbReference type="InterPro" id="IPR011712">
    <property type="entry name" value="Sig_transdc_His_kin_sub3_dim/P"/>
</dbReference>
<evidence type="ECO:0000256" key="9">
    <source>
        <dbReference type="SAM" id="Phobius"/>
    </source>
</evidence>
<dbReference type="PANTHER" id="PTHR24421">
    <property type="entry name" value="NITRATE/NITRITE SENSOR PROTEIN NARX-RELATED"/>
    <property type="match status" value="1"/>
</dbReference>
<keyword evidence="9" id="KW-0812">Transmembrane</keyword>
<comment type="catalytic activity">
    <reaction evidence="1">
        <text>ATP + protein L-histidine = ADP + protein N-phospho-L-histidine.</text>
        <dbReference type="EC" id="2.7.13.3"/>
    </reaction>
</comment>
<dbReference type="GO" id="GO:0000155">
    <property type="term" value="F:phosphorelay sensor kinase activity"/>
    <property type="evidence" value="ECO:0007669"/>
    <property type="project" value="InterPro"/>
</dbReference>
<dbReference type="PANTHER" id="PTHR24421:SF10">
    <property type="entry name" value="NITRATE_NITRITE SENSOR PROTEIN NARQ"/>
    <property type="match status" value="1"/>
</dbReference>
<dbReference type="Gene3D" id="1.20.5.1930">
    <property type="match status" value="1"/>
</dbReference>
<dbReference type="CDD" id="cd16917">
    <property type="entry name" value="HATPase_UhpB-NarQ-NarX-like"/>
    <property type="match status" value="1"/>
</dbReference>
<dbReference type="SUPFAM" id="SSF55874">
    <property type="entry name" value="ATPase domain of HSP90 chaperone/DNA topoisomerase II/histidine kinase"/>
    <property type="match status" value="1"/>
</dbReference>
<keyword evidence="4" id="KW-0808">Transferase</keyword>
<dbReference type="AlphaFoldDB" id="A0A8J3ZNA5"/>
<keyword evidence="5" id="KW-0547">Nucleotide-binding</keyword>
<dbReference type="Proteomes" id="UP000635606">
    <property type="component" value="Unassembled WGS sequence"/>
</dbReference>